<dbReference type="KEGG" id="adl:AURDEDRAFT_129906"/>
<keyword evidence="1" id="KW-0812">Transmembrane</keyword>
<feature type="transmembrane region" description="Helical" evidence="1">
    <location>
        <begin position="158"/>
        <end position="183"/>
    </location>
</feature>
<feature type="chain" id="PRO_5003735572" description="Transmembrane protein" evidence="2">
    <location>
        <begin position="22"/>
        <end position="184"/>
    </location>
</feature>
<evidence type="ECO:0008006" key="5">
    <source>
        <dbReference type="Google" id="ProtNLM"/>
    </source>
</evidence>
<keyword evidence="1" id="KW-1133">Transmembrane helix</keyword>
<protein>
    <recommendedName>
        <fullName evidence="5">Transmembrane protein</fullName>
    </recommendedName>
</protein>
<feature type="transmembrane region" description="Helical" evidence="1">
    <location>
        <begin position="109"/>
        <end position="129"/>
    </location>
</feature>
<sequence>MASRAYALLLLVLAFAMFVAASPVAETRALAARHNGVDSLDCILNVLIQLKADIFIIIEKINVIGGKGDCSSLIGQIVVLINAAVAAIVEIGIVINLRDTVKIGVIAQVCADILIAISACVGVVAKIAVNVNAAAQLDLCLQGLFVQLNVCIAGLLKLIAPLCVGISINVSVVLKVVLGLVGLL</sequence>
<keyword evidence="2" id="KW-0732">Signal</keyword>
<feature type="transmembrane region" description="Helical" evidence="1">
    <location>
        <begin position="73"/>
        <end position="97"/>
    </location>
</feature>
<feature type="signal peptide" evidence="2">
    <location>
        <begin position="1"/>
        <end position="21"/>
    </location>
</feature>
<keyword evidence="1" id="KW-0472">Membrane</keyword>
<reference evidence="4" key="1">
    <citation type="journal article" date="2012" name="Science">
        <title>The Paleozoic origin of enzymatic lignin decomposition reconstructed from 31 fungal genomes.</title>
        <authorList>
            <person name="Floudas D."/>
            <person name="Binder M."/>
            <person name="Riley R."/>
            <person name="Barry K."/>
            <person name="Blanchette R.A."/>
            <person name="Henrissat B."/>
            <person name="Martinez A.T."/>
            <person name="Otillar R."/>
            <person name="Spatafora J.W."/>
            <person name="Yadav J.S."/>
            <person name="Aerts A."/>
            <person name="Benoit I."/>
            <person name="Boyd A."/>
            <person name="Carlson A."/>
            <person name="Copeland A."/>
            <person name="Coutinho P.M."/>
            <person name="de Vries R.P."/>
            <person name="Ferreira P."/>
            <person name="Findley K."/>
            <person name="Foster B."/>
            <person name="Gaskell J."/>
            <person name="Glotzer D."/>
            <person name="Gorecki P."/>
            <person name="Heitman J."/>
            <person name="Hesse C."/>
            <person name="Hori C."/>
            <person name="Igarashi K."/>
            <person name="Jurgens J.A."/>
            <person name="Kallen N."/>
            <person name="Kersten P."/>
            <person name="Kohler A."/>
            <person name="Kuees U."/>
            <person name="Kumar T.K.A."/>
            <person name="Kuo A."/>
            <person name="LaButti K."/>
            <person name="Larrondo L.F."/>
            <person name="Lindquist E."/>
            <person name="Ling A."/>
            <person name="Lombard V."/>
            <person name="Lucas S."/>
            <person name="Lundell T."/>
            <person name="Martin R."/>
            <person name="McLaughlin D.J."/>
            <person name="Morgenstern I."/>
            <person name="Morin E."/>
            <person name="Murat C."/>
            <person name="Nagy L.G."/>
            <person name="Nolan M."/>
            <person name="Ohm R.A."/>
            <person name="Patyshakuliyeva A."/>
            <person name="Rokas A."/>
            <person name="Ruiz-Duenas F.J."/>
            <person name="Sabat G."/>
            <person name="Salamov A."/>
            <person name="Samejima M."/>
            <person name="Schmutz J."/>
            <person name="Slot J.C."/>
            <person name="St John F."/>
            <person name="Stenlid J."/>
            <person name="Sun H."/>
            <person name="Sun S."/>
            <person name="Syed K."/>
            <person name="Tsang A."/>
            <person name="Wiebenga A."/>
            <person name="Young D."/>
            <person name="Pisabarro A."/>
            <person name="Eastwood D.C."/>
            <person name="Martin F."/>
            <person name="Cullen D."/>
            <person name="Grigoriev I.V."/>
            <person name="Hibbett D.S."/>
        </authorList>
    </citation>
    <scope>NUCLEOTIDE SEQUENCE [LARGE SCALE GENOMIC DNA]</scope>
    <source>
        <strain evidence="4">TFB10046</strain>
    </source>
</reference>
<keyword evidence="4" id="KW-1185">Reference proteome</keyword>
<dbReference type="OrthoDB" id="3254261at2759"/>
<dbReference type="EMBL" id="JH687855">
    <property type="protein sequence ID" value="EJD36716.1"/>
    <property type="molecule type" value="Genomic_DNA"/>
</dbReference>
<proteinExistence type="predicted"/>
<evidence type="ECO:0000313" key="4">
    <source>
        <dbReference type="Proteomes" id="UP000006514"/>
    </source>
</evidence>
<accession>J0LGK3</accession>
<organism evidence="3 4">
    <name type="scientific">Auricularia subglabra (strain TFB-10046 / SS5)</name>
    <name type="common">White-rot fungus</name>
    <name type="synonym">Auricularia delicata (strain TFB10046)</name>
    <dbReference type="NCBI Taxonomy" id="717982"/>
    <lineage>
        <taxon>Eukaryota</taxon>
        <taxon>Fungi</taxon>
        <taxon>Dikarya</taxon>
        <taxon>Basidiomycota</taxon>
        <taxon>Agaricomycotina</taxon>
        <taxon>Agaricomycetes</taxon>
        <taxon>Auriculariales</taxon>
        <taxon>Auriculariaceae</taxon>
        <taxon>Auricularia</taxon>
    </lineage>
</organism>
<name>J0LGK3_AURST</name>
<evidence type="ECO:0000313" key="3">
    <source>
        <dbReference type="EMBL" id="EJD36716.1"/>
    </source>
</evidence>
<evidence type="ECO:0000256" key="2">
    <source>
        <dbReference type="SAM" id="SignalP"/>
    </source>
</evidence>
<gene>
    <name evidence="3" type="ORF">AURDEDRAFT_129906</name>
</gene>
<evidence type="ECO:0000256" key="1">
    <source>
        <dbReference type="SAM" id="Phobius"/>
    </source>
</evidence>
<dbReference type="AlphaFoldDB" id="J0LGK3"/>
<dbReference type="OMA" id="DIFIIIE"/>
<dbReference type="Proteomes" id="UP000006514">
    <property type="component" value="Unassembled WGS sequence"/>
</dbReference>
<dbReference type="InParanoid" id="J0LGK3"/>